<dbReference type="EMBL" id="QCYY01000249">
    <property type="protein sequence ID" value="ROT85559.1"/>
    <property type="molecule type" value="Genomic_DNA"/>
</dbReference>
<evidence type="ECO:0000313" key="3">
    <source>
        <dbReference type="Proteomes" id="UP000283509"/>
    </source>
</evidence>
<reference evidence="2 3" key="1">
    <citation type="submission" date="2018-04" db="EMBL/GenBank/DDBJ databases">
        <authorList>
            <person name="Zhang X."/>
            <person name="Yuan J."/>
            <person name="Li F."/>
            <person name="Xiang J."/>
        </authorList>
    </citation>
    <scope>NUCLEOTIDE SEQUENCE [LARGE SCALE GENOMIC DNA]</scope>
    <source>
        <tissue evidence="2">Muscle</tissue>
    </source>
</reference>
<dbReference type="AlphaFoldDB" id="A0A423UA47"/>
<keyword evidence="3" id="KW-1185">Reference proteome</keyword>
<name>A0A423UA47_PENVA</name>
<protein>
    <submittedName>
        <fullName evidence="2">Uncharacterized protein</fullName>
    </submittedName>
</protein>
<sequence length="450" mass="50052">MRVYAARQCEGIATLEERGHFSALQPRLLVRDYLEAHDVRSAIYNASDTPTAQTSAGIDETYNEQLAQRDRYARPHSRRSDRRVEPSHPLTTRTLAYASPHNSLIAGLGVTFRRTHTTIHHHRKSNSGFYLFLLHLPLSSPLSSLSLSLPLSLSLLSSLSSLSSTLLPLSSHLSPLSPFPSPSPYSPFSILSSSPTFSLSHSHSSFTNLTSRIPLLPLTHHPPLQPTLSSHSPFLSTISTLTHSQYLISPYSTRYLLYHSNIPSLSHSTSQSLSKLSISPPPFIPFPLSSPSYPFPPLSPSYPFPLSPSPSYPFPLFHTLFLSPLLHTPFPSFILFSLSLSFIPPFPSFILFPSPVPYPVLHTHFLSCLSYPFPLSCLHTHFPYPVLHTPFPSTLLHNPFPYLLHNLSLSSFFIPLSLLSLHTLSLYSPLITLSPRHPAILSLFSNLPLP</sequence>
<organism evidence="2 3">
    <name type="scientific">Penaeus vannamei</name>
    <name type="common">Whiteleg shrimp</name>
    <name type="synonym">Litopenaeus vannamei</name>
    <dbReference type="NCBI Taxonomy" id="6689"/>
    <lineage>
        <taxon>Eukaryota</taxon>
        <taxon>Metazoa</taxon>
        <taxon>Ecdysozoa</taxon>
        <taxon>Arthropoda</taxon>
        <taxon>Crustacea</taxon>
        <taxon>Multicrustacea</taxon>
        <taxon>Malacostraca</taxon>
        <taxon>Eumalacostraca</taxon>
        <taxon>Eucarida</taxon>
        <taxon>Decapoda</taxon>
        <taxon>Dendrobranchiata</taxon>
        <taxon>Penaeoidea</taxon>
        <taxon>Penaeidae</taxon>
        <taxon>Penaeus</taxon>
    </lineage>
</organism>
<comment type="caution">
    <text evidence="2">The sequence shown here is derived from an EMBL/GenBank/DDBJ whole genome shotgun (WGS) entry which is preliminary data.</text>
</comment>
<accession>A0A423UA47</accession>
<feature type="region of interest" description="Disordered" evidence="1">
    <location>
        <begin position="67"/>
        <end position="93"/>
    </location>
</feature>
<reference evidence="2 3" key="2">
    <citation type="submission" date="2019-01" db="EMBL/GenBank/DDBJ databases">
        <title>The decoding of complex shrimp genome reveals the adaptation for benthos swimmer, frequently molting mechanism and breeding impact on genome.</title>
        <authorList>
            <person name="Sun Y."/>
            <person name="Gao Y."/>
            <person name="Yu Y."/>
        </authorList>
    </citation>
    <scope>NUCLEOTIDE SEQUENCE [LARGE SCALE GENOMIC DNA]</scope>
    <source>
        <tissue evidence="2">Muscle</tissue>
    </source>
</reference>
<gene>
    <name evidence="2" type="ORF">C7M84_011776</name>
</gene>
<evidence type="ECO:0000256" key="1">
    <source>
        <dbReference type="SAM" id="MobiDB-lite"/>
    </source>
</evidence>
<evidence type="ECO:0000313" key="2">
    <source>
        <dbReference type="EMBL" id="ROT85559.1"/>
    </source>
</evidence>
<dbReference type="Proteomes" id="UP000283509">
    <property type="component" value="Unassembled WGS sequence"/>
</dbReference>
<proteinExistence type="predicted"/>